<dbReference type="Proteomes" id="UP001149074">
    <property type="component" value="Unassembled WGS sequence"/>
</dbReference>
<dbReference type="OrthoDB" id="2130169at2759"/>
<dbReference type="PANTHER" id="PTHR48079:SF6">
    <property type="entry name" value="NAD(P)-BINDING DOMAIN-CONTAINING PROTEIN-RELATED"/>
    <property type="match status" value="1"/>
</dbReference>
<reference evidence="2" key="1">
    <citation type="submission" date="2022-11" db="EMBL/GenBank/DDBJ databases">
        <authorList>
            <person name="Petersen C."/>
        </authorList>
    </citation>
    <scope>NUCLEOTIDE SEQUENCE</scope>
    <source>
        <strain evidence="2">IBT 30761</strain>
    </source>
</reference>
<dbReference type="GO" id="GO:0004029">
    <property type="term" value="F:aldehyde dehydrogenase (NAD+) activity"/>
    <property type="evidence" value="ECO:0007669"/>
    <property type="project" value="TreeGrafter"/>
</dbReference>
<organism evidence="2 3">
    <name type="scientific">Penicillium argentinense</name>
    <dbReference type="NCBI Taxonomy" id="1131581"/>
    <lineage>
        <taxon>Eukaryota</taxon>
        <taxon>Fungi</taxon>
        <taxon>Dikarya</taxon>
        <taxon>Ascomycota</taxon>
        <taxon>Pezizomycotina</taxon>
        <taxon>Eurotiomycetes</taxon>
        <taxon>Eurotiomycetidae</taxon>
        <taxon>Eurotiales</taxon>
        <taxon>Aspergillaceae</taxon>
        <taxon>Penicillium</taxon>
    </lineage>
</organism>
<evidence type="ECO:0008006" key="4">
    <source>
        <dbReference type="Google" id="ProtNLM"/>
    </source>
</evidence>
<dbReference type="InterPro" id="IPR051783">
    <property type="entry name" value="NAD(P)-dependent_oxidoreduct"/>
</dbReference>
<dbReference type="InterPro" id="IPR036291">
    <property type="entry name" value="NAD(P)-bd_dom_sf"/>
</dbReference>
<proteinExistence type="predicted"/>
<dbReference type="SUPFAM" id="SSF51735">
    <property type="entry name" value="NAD(P)-binding Rossmann-fold domains"/>
    <property type="match status" value="2"/>
</dbReference>
<dbReference type="Gene3D" id="3.40.50.720">
    <property type="entry name" value="NAD(P)-binding Rossmann-like Domain"/>
    <property type="match status" value="1"/>
</dbReference>
<name>A0A9W9JXL7_9EURO</name>
<evidence type="ECO:0000313" key="3">
    <source>
        <dbReference type="Proteomes" id="UP001149074"/>
    </source>
</evidence>
<dbReference type="RefSeq" id="XP_056469908.1">
    <property type="nucleotide sequence ID" value="XM_056622492.1"/>
</dbReference>
<dbReference type="AlphaFoldDB" id="A0A9W9JXL7"/>
<dbReference type="PANTHER" id="PTHR48079">
    <property type="entry name" value="PROTEIN YEEZ"/>
    <property type="match status" value="1"/>
</dbReference>
<sequence length="297" mass="32583">MLTTPAACYSTTRKHNENLPVKPVQRDTLAATPWQRYSHDTRSSQYSVLVRSTEKAEQVKAQYPNIRIVLGDLDDSPLLQQESAAADIVLHAADASDRVGAAKAIIAGLVAGHSEEKPGYDKNEFGNKSDHVYNNWDKVDELLNLPNHAFHCNVDQLVLGAGAKHSSVLKTALVCPPTNYATSTHSSRTPQSQAATTQDSGAQMPTTLPRMANVWGELSKSTAEAAAKLGCIPEARTEQIDLDTAKAYAGFEGLRWGTNSRGHDLRAREVLGWNPSRPSLFEEIPETVRSEWERLQK</sequence>
<evidence type="ECO:0000313" key="2">
    <source>
        <dbReference type="EMBL" id="KAJ5085230.1"/>
    </source>
</evidence>
<comment type="caution">
    <text evidence="2">The sequence shown here is derived from an EMBL/GenBank/DDBJ whole genome shotgun (WGS) entry which is preliminary data.</text>
</comment>
<protein>
    <recommendedName>
        <fullName evidence="4">NAD(P)-binding domain-containing protein</fullName>
    </recommendedName>
</protein>
<dbReference type="GeneID" id="81361471"/>
<gene>
    <name evidence="2" type="ORF">N7532_010001</name>
</gene>
<evidence type="ECO:0000256" key="1">
    <source>
        <dbReference type="SAM" id="MobiDB-lite"/>
    </source>
</evidence>
<reference evidence="2" key="2">
    <citation type="journal article" date="2023" name="IMA Fungus">
        <title>Comparative genomic study of the Penicillium genus elucidates a diverse pangenome and 15 lateral gene transfer events.</title>
        <authorList>
            <person name="Petersen C."/>
            <person name="Sorensen T."/>
            <person name="Nielsen M.R."/>
            <person name="Sondergaard T.E."/>
            <person name="Sorensen J.L."/>
            <person name="Fitzpatrick D.A."/>
            <person name="Frisvad J.C."/>
            <person name="Nielsen K.L."/>
        </authorList>
    </citation>
    <scope>NUCLEOTIDE SEQUENCE</scope>
    <source>
        <strain evidence="2">IBT 30761</strain>
    </source>
</reference>
<keyword evidence="3" id="KW-1185">Reference proteome</keyword>
<accession>A0A9W9JXL7</accession>
<dbReference type="GO" id="GO:0005737">
    <property type="term" value="C:cytoplasm"/>
    <property type="evidence" value="ECO:0007669"/>
    <property type="project" value="TreeGrafter"/>
</dbReference>
<dbReference type="EMBL" id="JAPQKI010000010">
    <property type="protein sequence ID" value="KAJ5085230.1"/>
    <property type="molecule type" value="Genomic_DNA"/>
</dbReference>
<feature type="region of interest" description="Disordered" evidence="1">
    <location>
        <begin position="179"/>
        <end position="205"/>
    </location>
</feature>